<dbReference type="SMART" id="SM01225">
    <property type="entry name" value="G8"/>
    <property type="match status" value="2"/>
</dbReference>
<comment type="subcellular location">
    <subcellularLocation>
        <location evidence="2">Cell membrane</location>
    </subcellularLocation>
    <subcellularLocation>
        <location evidence="3">Cell projection</location>
    </subcellularLocation>
    <subcellularLocation>
        <location evidence="1">Membrane</location>
        <topology evidence="1">Single-pass membrane protein</topology>
    </subcellularLocation>
</comment>
<evidence type="ECO:0000313" key="18">
    <source>
        <dbReference type="EMBL" id="CAF0763397.1"/>
    </source>
</evidence>
<dbReference type="InterPro" id="IPR019316">
    <property type="entry name" value="G8_domain"/>
</dbReference>
<evidence type="ECO:0000256" key="7">
    <source>
        <dbReference type="ARBA" id="ARBA00022737"/>
    </source>
</evidence>
<keyword evidence="13" id="KW-0175">Coiled coil</keyword>
<dbReference type="InterPro" id="IPR013806">
    <property type="entry name" value="Kringle-like"/>
</dbReference>
<dbReference type="Pfam" id="PF10162">
    <property type="entry name" value="G8"/>
    <property type="match status" value="2"/>
</dbReference>
<dbReference type="InterPro" id="IPR006626">
    <property type="entry name" value="PbH1"/>
</dbReference>
<dbReference type="SMART" id="SM00429">
    <property type="entry name" value="IPT"/>
    <property type="match status" value="10"/>
</dbReference>
<dbReference type="Pfam" id="PF01833">
    <property type="entry name" value="TIG"/>
    <property type="match status" value="13"/>
</dbReference>
<dbReference type="InterPro" id="IPR036943">
    <property type="entry name" value="FN_type2_sf"/>
</dbReference>
<dbReference type="InterPro" id="IPR008972">
    <property type="entry name" value="Cupredoxin"/>
</dbReference>
<evidence type="ECO:0008006" key="20">
    <source>
        <dbReference type="Google" id="ProtNLM"/>
    </source>
</evidence>
<comment type="caution">
    <text evidence="18">The sequence shown here is derived from an EMBL/GenBank/DDBJ whole genome shotgun (WGS) entry which is preliminary data.</text>
</comment>
<dbReference type="SUPFAM" id="SSF81296">
    <property type="entry name" value="E set domains"/>
    <property type="match status" value="12"/>
</dbReference>
<evidence type="ECO:0000256" key="10">
    <source>
        <dbReference type="ARBA" id="ARBA00023180"/>
    </source>
</evidence>
<dbReference type="CDD" id="cd00603">
    <property type="entry name" value="IPT_PCSR"/>
    <property type="match status" value="4"/>
</dbReference>
<evidence type="ECO:0000256" key="8">
    <source>
        <dbReference type="ARBA" id="ARBA00022989"/>
    </source>
</evidence>
<feature type="region of interest" description="Disordered" evidence="14">
    <location>
        <begin position="5326"/>
        <end position="5358"/>
    </location>
</feature>
<feature type="transmembrane region" description="Helical" evidence="15">
    <location>
        <begin position="5254"/>
        <end position="5279"/>
    </location>
</feature>
<name>A0A813Q7K2_9BILA</name>
<dbReference type="SUPFAM" id="SSF49503">
    <property type="entry name" value="Cupredoxins"/>
    <property type="match status" value="1"/>
</dbReference>
<dbReference type="SUPFAM" id="SSF57440">
    <property type="entry name" value="Kringle-like"/>
    <property type="match status" value="2"/>
</dbReference>
<proteinExistence type="predicted"/>
<dbReference type="Pfam" id="PF00040">
    <property type="entry name" value="fn2"/>
    <property type="match status" value="2"/>
</dbReference>
<dbReference type="InterPro" id="IPR026854">
    <property type="entry name" value="VPS13_N"/>
</dbReference>
<dbReference type="Gene3D" id="2.10.10.10">
    <property type="entry name" value="Fibronectin, type II, collagen-binding"/>
    <property type="match status" value="3"/>
</dbReference>
<dbReference type="InterPro" id="IPR052387">
    <property type="entry name" value="Fibrocystin"/>
</dbReference>
<dbReference type="PROSITE" id="PS51092">
    <property type="entry name" value="FN2_2"/>
    <property type="match status" value="2"/>
</dbReference>
<evidence type="ECO:0000256" key="15">
    <source>
        <dbReference type="SAM" id="Phobius"/>
    </source>
</evidence>
<dbReference type="GO" id="GO:0005886">
    <property type="term" value="C:plasma membrane"/>
    <property type="evidence" value="ECO:0007669"/>
    <property type="project" value="UniProtKB-SubCell"/>
</dbReference>
<evidence type="ECO:0000256" key="14">
    <source>
        <dbReference type="SAM" id="MobiDB-lite"/>
    </source>
</evidence>
<feature type="coiled-coil region" evidence="13">
    <location>
        <begin position="111"/>
        <end position="138"/>
    </location>
</feature>
<evidence type="ECO:0000256" key="12">
    <source>
        <dbReference type="PROSITE-ProRule" id="PRU00479"/>
    </source>
</evidence>
<dbReference type="Pfam" id="PF12624">
    <property type="entry name" value="VPS13_N"/>
    <property type="match status" value="1"/>
</dbReference>
<dbReference type="CDD" id="cd00102">
    <property type="entry name" value="IPT"/>
    <property type="match status" value="4"/>
</dbReference>
<keyword evidence="5" id="KW-1003">Cell membrane</keyword>
<dbReference type="InterPro" id="IPR055401">
    <property type="entry name" value="CEMIP_beta-hel_dom"/>
</dbReference>
<keyword evidence="15" id="KW-0472">Membrane</keyword>
<dbReference type="InterPro" id="IPR002909">
    <property type="entry name" value="IPT_dom"/>
</dbReference>
<dbReference type="OrthoDB" id="120976at2759"/>
<comment type="caution">
    <text evidence="12">Lacks conserved residue(s) required for the propagation of feature annotation.</text>
</comment>
<dbReference type="EMBL" id="CAJNOO010000039">
    <property type="protein sequence ID" value="CAF0763397.1"/>
    <property type="molecule type" value="Genomic_DNA"/>
</dbReference>
<organism evidence="18 19">
    <name type="scientific">Rotaria sordida</name>
    <dbReference type="NCBI Taxonomy" id="392033"/>
    <lineage>
        <taxon>Eukaryota</taxon>
        <taxon>Metazoa</taxon>
        <taxon>Spiralia</taxon>
        <taxon>Gnathifera</taxon>
        <taxon>Rotifera</taxon>
        <taxon>Eurotatoria</taxon>
        <taxon>Bdelloidea</taxon>
        <taxon>Philodinida</taxon>
        <taxon>Philodinidae</taxon>
        <taxon>Rotaria</taxon>
    </lineage>
</organism>
<keyword evidence="11" id="KW-0966">Cell projection</keyword>
<evidence type="ECO:0000256" key="13">
    <source>
        <dbReference type="SAM" id="Coils"/>
    </source>
</evidence>
<evidence type="ECO:0000256" key="5">
    <source>
        <dbReference type="ARBA" id="ARBA00022475"/>
    </source>
</evidence>
<evidence type="ECO:0000256" key="2">
    <source>
        <dbReference type="ARBA" id="ARBA00004236"/>
    </source>
</evidence>
<feature type="domain" description="Fibronectin type-II" evidence="16">
    <location>
        <begin position="786"/>
        <end position="837"/>
    </location>
</feature>
<dbReference type="Gene3D" id="2.60.40.420">
    <property type="entry name" value="Cupredoxins - blue copper proteins"/>
    <property type="match status" value="1"/>
</dbReference>
<dbReference type="SUPFAM" id="SSF51126">
    <property type="entry name" value="Pectin lyase-like"/>
    <property type="match status" value="2"/>
</dbReference>
<dbReference type="Pfam" id="PF24606">
    <property type="entry name" value="CEMIP_beta-hel"/>
    <property type="match status" value="1"/>
</dbReference>
<evidence type="ECO:0000313" key="19">
    <source>
        <dbReference type="Proteomes" id="UP000663882"/>
    </source>
</evidence>
<dbReference type="SMART" id="SM00710">
    <property type="entry name" value="PbH1"/>
    <property type="match status" value="13"/>
</dbReference>
<protein>
    <recommendedName>
        <fullName evidence="20">PA14 domain-containing protein</fullName>
    </recommendedName>
</protein>
<keyword evidence="8 15" id="KW-1133">Transmembrane helix</keyword>
<keyword evidence="15" id="KW-0812">Transmembrane</keyword>
<evidence type="ECO:0000256" key="11">
    <source>
        <dbReference type="ARBA" id="ARBA00023273"/>
    </source>
</evidence>
<reference evidence="18" key="1">
    <citation type="submission" date="2021-02" db="EMBL/GenBank/DDBJ databases">
        <authorList>
            <person name="Nowell W R."/>
        </authorList>
    </citation>
    <scope>NUCLEOTIDE SEQUENCE</scope>
</reference>
<dbReference type="InterPro" id="IPR014756">
    <property type="entry name" value="Ig_E-set"/>
</dbReference>
<dbReference type="Proteomes" id="UP000663882">
    <property type="component" value="Unassembled WGS sequence"/>
</dbReference>
<evidence type="ECO:0000259" key="17">
    <source>
        <dbReference type="PROSITE" id="PS51484"/>
    </source>
</evidence>
<evidence type="ECO:0000256" key="1">
    <source>
        <dbReference type="ARBA" id="ARBA00004167"/>
    </source>
</evidence>
<feature type="compositionally biased region" description="Polar residues" evidence="14">
    <location>
        <begin position="5302"/>
        <end position="5314"/>
    </location>
</feature>
<dbReference type="InterPro" id="IPR000562">
    <property type="entry name" value="FN_type2_dom"/>
</dbReference>
<sequence>MVFGHLTAYFIDKYLGDYIENLDSKQLKIDLWNGDVVLKDLSLKPNALANFNLPVTVAAGHLHKLSLHIPWKHLYIHPTKITIDGVYLLLTPKTDVQYDPERDEQSQYESKMKEVHKIEQFRKEKEEYENSKTISKHKDTFLERLQMHILRNLEFSISNIHIAFEDKTTKPEHPYSFGITLNYIKLFTTNTEWEPVISEEDSPIMYKFGEMSTLSIYWNSNVQTQSDLPQEDIVDILQENVDQNEQRVSDEMAYTPSEQEYVRPVFDAKIDLEQISLNINRNQYSDLLDLLEFQDRLNLKSKYIKYHTMIDNASILKPSLRRWKFAYAAILHEEVRPRLSSYKWENIKTNLDRLREYHEIYFQILNGDASKKQKQRAQELEKNIDVFNLLYLRRIVEIEFKKRKAEHKEQSWWDKVTSFWSGDSNQENPEFNLDSATAADEKKKLYDAIGYADNNTQSNYPEEYVDIDLSVRLNMLELNVWSNINENDTQFKVIACAAIPDAGLIFKRRPAKPAFLFVVDLSSFQVFGIGENVLQTEMLNDNRPVLAQNRAQLEQKSFLHIEYETNPLNKPSDNRIQVISQSLEIIYDAFTINKLVECFQPDRKRDLQGIKEIAYSTFNDIKYRSHIFFNHYLKNIQSSDIDIDLPSFYFLLPENGVYRRGCPVLCFDFGHFTFKGGPSYTDQEVEIGKTTEDVPSTDDIPQSPYFPLKLRLENIQLLYANQNDDWNNARVQRDSPMHLIKPITIRVDIDKCIYSDNAILPAWKIGAHISTIDGRVSDARIFVSTTSGSSCTFPFNYNGITYKTCTIFGPNNGNFRPQCAITVNSNRTAVTWSFCQVPTDAVIFYSTVRKGGYWTQNGGSTQGGTMIWIYGNRFAQNGFNSVPSITNTNTVQLVDSYSVYDCEMHNDKTTNTQLTCYAPSLPESLYQIRVSVNGNLIPLYQYYDSNRALFSSMPSQTPTITGIQPQSGTPQSLITLTGSFKTSCYSRDIEGCAQDNNPLISRIYVGGHLCNVIDQSTGSIYTNVTSTSLTCKFEDNEVGLFNISMIVTNEYGRSLTSSNLYRVSADENLYTFQSYAVISNVIPNSGSTQGGTILTISGNYFSNSATYPLVVKIGGEPCTVLSSTTTTIQCQTPVAPQGSQSQYQGGRGLQIFRTSGSTTQSTLSSSNPPTPTGNASWTDDALFVSSSSSAETVWLIGFIRLPKTATYTFILDTNGNAALFLSTDDSPTNKVNIATATSTQSTPISLNNNTNYYLFCVGSRSSGYLRLGIQARMHATALTAKTSSLILNEIQRIDVTSNATSEQQQITYTVSASNGTSEVQSLQVDNSIFQIGFRDVYTAIQNGRPTAVAIQTALNDLPTISPLTVSVSATSTLYMITFPAAMGDVPLLTCISTSPNTPNITEVVQGIDSGSKIAFELDGQLTDYIDFINSNLTQPDLYPIINNLFSIQCPPSINNAKLTTSIVYLEDFETNCIYDETPITTNAFCGQCSLNGNTLINNNNKTGNYLCFAYRILNSYVISIDMGIQINGDTTTTLWPSISFSPKSDKLWHYTCIDIRARLLSQSSIDSTVSSIVITYAWLNKNIKNSIYIDTVSIRTALPQGYEDINTYPIDQSINSSCVFPFYYNGNSYPACTLDNNSIPICADINNVTYQCKSSSIEGVRRLYPKHQLSYNTLQVAYSSINSQITTNFRYSDCVRPTQFVSWPSSSATITSLSTASDEASGTFDLVFNSQTYASIPVSISATDLANQLQASSDFGYLNVKRSGDCTGYSYVIEWIANGGQKSAISITNAGSVLPSGTTVTATVVQSGGVLFKPLSGDMTRTYQTNPQVEVFVGGFPSQCSSNSTCDFQWLSSQTPTVTSIVQSSMTLTITGTGFSTTPSSNTVIIGTSGSCTVTSATTTSLVCTIAAAPSGTYNVQVNVAGKGLASSTSNFTATISLQVTSISPIQGGAGGGYTINVTGTGFSSSSSVTIGGNLCTDPIISNFSLITCTVPPTTVLTNTQVSVVVTSDSNTATSSTQFTYDVTNTPSITSVSPNVVTMSAGQLTITGTNFGSNSISVLIGTTKAQVQSISSTQIIANLPSLAPGLYPIRVITTNGYARPALQIEYRFYVQTVEPHIGSLYGGSDIYVQGEGFDNTTTVSFTDGSNDDISCNVISFQSNQIHCRTENVAPRVIISSNGVDPTYGSGFAWSPQFATVEQGAIVEWQWGSSALLTTLSYKVQQVTSGYSTTPSSGGFDSGNATASGSFSYQFQNTGTYYYWTPAVDQSGLIVMRGVINVVAAQPRTLTVKVSSRSFTAQSCAFPFTFNSVTYTACTTNNDTQLWCSPTSTYTGQRLYCTPNATVPSSTCVSSLLINPSSCSQTVPSNVLKVLFTPCTIGTVTSISPVQGPTGTTITITGTGFSTTTCENIVLIGSSYQCPISSASTTQIVCQIGSNSLLNGKSIQSFNIIRDRQGFLSNNGLIQFQFQAKITNVSPLQGSIVGGTQVTITGDGFIPDDTRVIVGSIEYTSLATITYSQIQFITQQPPSNYIDQPIPIRILIGTNQAVCSSGSCTFNWTRSVTPYLTSVSPTSINGPQTLTLTGQNLEATGSISSANTHVTVDGQPCNVTSVSNSSITCAIGNTQVGNYSIVASIDGVGTAVSSPIITSIATISNVSPTSGSTYGGVLLTINGNGFARLSSNIQVTIGSSTCSIVETTPGQVQCIVPTQGSNTSPATIHVISNGVTFPGSFTFTYNSGVTPTITSIIPTSGTAGQTLTISGSNFVSGQTSVSIGGTTCTIVSVSSSSITCTISSSPAGSQPVIVSVSSVGKSNSNIQFQYTLQVNSISPSRGSYGGGQLVTVNGDGFNTSSISVTICSQSCQSISVLSNTQLTCVTPSASYSATDQSCSLTVTVGSLSENITYVYQSNLTATITSISPTRGGTGGGTSLAITGTNFPTSSNSVTVSIAGVSCSIQTVSSTSITCLTGSYSQTTVQAPVIVSIVNGGNAIGSAQFQYIDLWSSPWTWGGDSPPDEGTIVSIDSGKTVYFDTTTPIIKAIVIDNASLIFDDNQDVALNAEYILVVNGGRLQIGTETNPFQHKAVITMYGHLRSIELPIFGAKVLALREGIVDMHGRNVVRTWARLASTAAAGSTQITLLQNVDWSVGSQIVIATTGDYLSQGQSEIRTITAISSNGLTLTLDSALTYSHLGVTRNVGSTSVEIRAEVGLLSHNVIFQGSTTSTWNTTIEACPTGFNPGEFAVQTCFLGRYGEEIGSDQFGATIMASSNMDDISDGVQHVILRLSNIEVFNGGQAFRLGRYPVHFHMNGNMSLSYIKSSSIHQTFNRAVNIHASHYLTVENNVIYNIMGGAMFLEDGIEVGNILRGNLAVFVRTSSSLLNEDVTPAAFWVTNPNNIVEHNAVAGGTHFGYWYRMLRTPDGPSFALYPSSCPYRHPFGRFFNNSVHSVGRFGVWFFPEYSPTVAGSCTSDAPYQAIVDGLVSWKNNRGIEWVMSSTVQIRNTIVFDNHDTGIRCVTAINHQATNLPNLRSTFYNENNGSSVINSIIIGDTGVSGSSVVPGEGGLVVMWDRGLRVRNVTFVNFTSSNTQAIYGPIITGRCLIYCGGWLTKFSQLSFVNVQNRGNFRWSYDGLYQDEDGTLSNVAGGIVMSPDGLWNTSSACTSTPNFPNAVTCPSSVGKWIRFAFNKANLGANGEVLNIYDTSNRHTVVLNLPKRLTHPIGYMMNLLTRQTYLFQFQNANSSVNLSYSGVVYDLAPGDHLIVLHNVDYMPDRVNTISATTFTAISSAPLTTASNNGDWYYDNSTHIFSYIVKNPSSNTVSIDVSLALNVVKCRYPNCETPAQPGLELPATARPDDALYWSNDSDWSFALEGYGGYGSVKPSDDTNIYIPRGIWLVVDYPLPRIRSLRIDGVLEFEQGINNTLYVDSILINGGQLIVGWPNDPLTSNVDIIINGSSSVNVLLPNDAGSIGPRVIGVLGGLDLHGISHNVSWTRLATTALAGQNSITLSEPVDWVVGNEIILTTTDTRIEHVERHTIASIGGGGTTITLVNNLAYTHIVIHNVFPNGQMYHVAGAVGLLTRNVRVINRSPASEKFGFRILVTDYATNVWNPVGSEYLYTYYKGYARLSNAQFIGYGQFVDAPNYDKREAIHLYNLGDWNISRPTYIDSCSFDTGYYSAIGIWDTNGVPVTGNVVYNTYESAIVVAGQNNIIQKNLVSTVYWSGVAQPEYAEFNTNNDGAIMSRDAVSVIMKDNLVSGAQRLCYRIQGNACPGTVLPTGMSNDYDNNEAHSAMSGVNIWPMDLGFDYDTSCVLFKGFKTYKTWYYGLYINTAHNIIIDSCQVADSSVGIFTLVIGPPATSHQFGNNSITIRNSIVAGAITQNDCSDTPDSTTLSEQYGSKAIPLVSATSSSGNSGGRTGITFPYFSRDNMMPSHPWTGIGAYPTLAGIMTITNVTFGFFNDICSRRDIAIQVSQNNDDGQHPVVTSQISVYNTSTSNLIFNGRPNLAAVNPSDCVDMDCDGLKKSLLTDTDGTLFGLPSTVFSEAEYLWGNQAHGVGDFRIPSAALANLNGTMLNINNSYPGRGISRSSSCIYQPSYQMYLCRNTTDYRMLIIESMDSDTETRRLSPVAIMSDNGFIDLINGPQDHGWCNGYTCQKRISTFMALVEANHHYDIYLSSTTPEHMRFRLLNADSSIRTSLALYYNSLQQIDVYANDVYVEPTNRAQNFSFLMLLDQPSGITYASRPGSNYFNRTTQMASFIIDGVTVINLKISELIVLTFGLPATTPSSFYTSNIVASLASLLGVSTDKIRRVNIVSANTDTRIRRQTLLATVWLRVEIRDEPPQNINNDTNTSSIFISNCNSDVINRYHSGELQVAWANDPVLSVTTVINLGVQEPGNQTTVSLSVVSRLALVTPPSSCRLQSVCDVQPVLVAYDSSGNIIEKLGSNDQPWQVVGTIVGSPGVDAIGAIANYSNGQTQFTSFGITATGSYQIQFAFITPSGVSSSFVANANLIVGSSSISVSDPILAVAQYVNVDVVSKNETFNLTTTIVDKISKTQIGNITWSTFTWSAAVSLYSSFQYQSNGSLITTSSSRIIVDPAVGTITATDLAISEIGMYIIKLQITSSNGVYSFPFTSNGILVKENSTVLKVFTGFPTSNITYNVDYDSYVANGQLEILRATIYNYLYFVVKLPITSNIVLVKGSTVGVVELESDTLGSTQALGLGLSTMLANPNAISDGPVSSINFLGRSYTVSSSSSSSSSSDGSNIGLIVGLVVGLVGGTIVIVGIIFGFYQLQLKNKGLRLVNNVEEVNSYPNQLGRNNENTTSPVRPVDDGSHLIRRTSITSPTPSNFDSNRLHSPLSNDANEKRAPSASVSITMLGPMSSAAQTRPCTPMSAVELIKLD</sequence>
<keyword evidence="4" id="KW-0813">Transport</keyword>
<dbReference type="InterPro" id="IPR011050">
    <property type="entry name" value="Pectin_lyase_fold/virulence"/>
</dbReference>
<dbReference type="PANTHER" id="PTHR46769">
    <property type="entry name" value="POLYCYSTIC KIDNEY AND HEPATIC DISEASE 1 (AUTOSOMAL RECESSIVE)-LIKE 1"/>
    <property type="match status" value="1"/>
</dbReference>
<accession>A0A813Q7K2</accession>
<feature type="domain" description="G8" evidence="17">
    <location>
        <begin position="3862"/>
        <end position="3987"/>
    </location>
</feature>
<feature type="domain" description="G8" evidence="17">
    <location>
        <begin position="3001"/>
        <end position="3122"/>
    </location>
</feature>
<keyword evidence="9" id="KW-1015">Disulfide bond</keyword>
<evidence type="ECO:0000256" key="9">
    <source>
        <dbReference type="ARBA" id="ARBA00023157"/>
    </source>
</evidence>
<evidence type="ECO:0000259" key="16">
    <source>
        <dbReference type="PROSITE" id="PS51092"/>
    </source>
</evidence>
<dbReference type="PROSITE" id="PS51484">
    <property type="entry name" value="G8"/>
    <property type="match status" value="2"/>
</dbReference>
<dbReference type="PANTHER" id="PTHR46769:SF2">
    <property type="entry name" value="FIBROCYSTIN-L ISOFORM 2 PRECURSOR-RELATED"/>
    <property type="match status" value="1"/>
</dbReference>
<evidence type="ECO:0000256" key="6">
    <source>
        <dbReference type="ARBA" id="ARBA00022729"/>
    </source>
</evidence>
<keyword evidence="10" id="KW-0325">Glycoprotein</keyword>
<feature type="region of interest" description="Disordered" evidence="14">
    <location>
        <begin position="5302"/>
        <end position="5321"/>
    </location>
</feature>
<dbReference type="InterPro" id="IPR013783">
    <property type="entry name" value="Ig-like_fold"/>
</dbReference>
<dbReference type="Gene3D" id="2.60.40.10">
    <property type="entry name" value="Immunoglobulins"/>
    <property type="match status" value="14"/>
</dbReference>
<evidence type="ECO:0000256" key="3">
    <source>
        <dbReference type="ARBA" id="ARBA00004316"/>
    </source>
</evidence>
<gene>
    <name evidence="18" type="ORF">RFH988_LOCUS1960</name>
</gene>
<feature type="compositionally biased region" description="Polar residues" evidence="14">
    <location>
        <begin position="5328"/>
        <end position="5340"/>
    </location>
</feature>
<dbReference type="GO" id="GO:0042995">
    <property type="term" value="C:cell projection"/>
    <property type="evidence" value="ECO:0007669"/>
    <property type="project" value="UniProtKB-SubCell"/>
</dbReference>
<keyword evidence="7" id="KW-0677">Repeat</keyword>
<keyword evidence="6" id="KW-0732">Signal</keyword>
<evidence type="ECO:0000256" key="4">
    <source>
        <dbReference type="ARBA" id="ARBA00022448"/>
    </source>
</evidence>
<feature type="domain" description="Fibronectin type-II" evidence="16">
    <location>
        <begin position="2294"/>
        <end position="2338"/>
    </location>
</feature>
<dbReference type="SMART" id="SM00059">
    <property type="entry name" value="FN2"/>
    <property type="match status" value="2"/>
</dbReference>